<dbReference type="Proteomes" id="UP000612893">
    <property type="component" value="Unassembled WGS sequence"/>
</dbReference>
<keyword evidence="1" id="KW-0805">Transcription regulation</keyword>
<reference evidence="5" key="1">
    <citation type="submission" date="2020-10" db="EMBL/GenBank/DDBJ databases">
        <title>Ca. Dormibacterota MAGs.</title>
        <authorList>
            <person name="Montgomery K."/>
        </authorList>
    </citation>
    <scope>NUCLEOTIDE SEQUENCE [LARGE SCALE GENOMIC DNA]</scope>
    <source>
        <strain evidence="5">SC8812_S17_10</strain>
    </source>
</reference>
<dbReference type="InterPro" id="IPR036388">
    <property type="entry name" value="WH-like_DNA-bd_sf"/>
</dbReference>
<dbReference type="SUPFAM" id="SSF48452">
    <property type="entry name" value="TPR-like"/>
    <property type="match status" value="1"/>
</dbReference>
<name>A0A934K700_9BACT</name>
<dbReference type="EMBL" id="JAEKNR010000023">
    <property type="protein sequence ID" value="MBJ7596768.1"/>
    <property type="molecule type" value="Genomic_DNA"/>
</dbReference>
<dbReference type="SMART" id="SM00421">
    <property type="entry name" value="HTH_LUXR"/>
    <property type="match status" value="1"/>
</dbReference>
<dbReference type="Gene3D" id="1.25.40.10">
    <property type="entry name" value="Tetratricopeptide repeat domain"/>
    <property type="match status" value="1"/>
</dbReference>
<evidence type="ECO:0000256" key="2">
    <source>
        <dbReference type="ARBA" id="ARBA00023125"/>
    </source>
</evidence>
<dbReference type="PROSITE" id="PS50043">
    <property type="entry name" value="HTH_LUXR_2"/>
    <property type="match status" value="1"/>
</dbReference>
<sequence length="550" mass="60008">LEAAGRRARERSAYAAAASAFEQSARLGEDSERQAGRLFRAGEAAWLAGRAERAAESLQAARQLASGPDLRAEIDHLRGQLAIRRGATEEGYRILTDAAAAIQGVDRGKAVLILADAALGCMAAGRSVDMMAAGRGVLELLRAEEVPETAFYAHVAYGMSATLVGKGAEGARHLRIGLRLFEQASAGVSDPLLIVWATFVPMFLREAEAGRDLIVRAVEGARDQAPSAALPLLLHYLGRDAATTDRWALARVRYDEAIRIAREAAQSADLAASLAGIAWLDAREGRVDECRSHGQEALALTQELGLGLFRIWALTALAELQLGQGGIASALERLLECEGVLDQLGLRDADLAPAPELVDAYLRLGRPDEARAAAERFYPLALEKGQPWSLARAARCEGLLAGDDGFVERFEAALRFHRQTPDTFEQARTELYYGERLRRARHRTAARERLRTALQAFDRLGATPWAERADAELKATGESARRRKVGTRDLLTPQELQIAHALAEGRTTREAAAKLYLSPKTVEYHLRNVYGKLEIRSRDELREALSTLQT</sequence>
<dbReference type="RefSeq" id="WP_338198599.1">
    <property type="nucleotide sequence ID" value="NZ_JAEKNR010000023.1"/>
</dbReference>
<organism evidence="5 6">
    <name type="scientific">Candidatus Nephthysia bennettiae</name>
    <dbReference type="NCBI Taxonomy" id="3127016"/>
    <lineage>
        <taxon>Bacteria</taxon>
        <taxon>Bacillati</taxon>
        <taxon>Candidatus Dormiibacterota</taxon>
        <taxon>Candidatus Dormibacteria</taxon>
        <taxon>Candidatus Dormibacterales</taxon>
        <taxon>Candidatus Dormibacteraceae</taxon>
        <taxon>Candidatus Nephthysia</taxon>
    </lineage>
</organism>
<evidence type="ECO:0000313" key="6">
    <source>
        <dbReference type="Proteomes" id="UP000612893"/>
    </source>
</evidence>
<dbReference type="AlphaFoldDB" id="A0A934K700"/>
<dbReference type="GO" id="GO:0006355">
    <property type="term" value="P:regulation of DNA-templated transcription"/>
    <property type="evidence" value="ECO:0007669"/>
    <property type="project" value="InterPro"/>
</dbReference>
<protein>
    <submittedName>
        <fullName evidence="5">Helix-turn-helix transcriptional regulator</fullName>
    </submittedName>
</protein>
<dbReference type="Pfam" id="PF00196">
    <property type="entry name" value="GerE"/>
    <property type="match status" value="1"/>
</dbReference>
<dbReference type="CDD" id="cd06170">
    <property type="entry name" value="LuxR_C_like"/>
    <property type="match status" value="1"/>
</dbReference>
<keyword evidence="3" id="KW-0804">Transcription</keyword>
<dbReference type="InterPro" id="IPR016032">
    <property type="entry name" value="Sig_transdc_resp-reg_C-effctor"/>
</dbReference>
<feature type="non-terminal residue" evidence="5">
    <location>
        <position position="1"/>
    </location>
</feature>
<accession>A0A934K700</accession>
<dbReference type="InterPro" id="IPR011990">
    <property type="entry name" value="TPR-like_helical_dom_sf"/>
</dbReference>
<proteinExistence type="predicted"/>
<keyword evidence="6" id="KW-1185">Reference proteome</keyword>
<dbReference type="GO" id="GO:0003677">
    <property type="term" value="F:DNA binding"/>
    <property type="evidence" value="ECO:0007669"/>
    <property type="project" value="UniProtKB-KW"/>
</dbReference>
<dbReference type="PANTHER" id="PTHR44688:SF16">
    <property type="entry name" value="DNA-BINDING TRANSCRIPTIONAL ACTIVATOR DEVR_DOSR"/>
    <property type="match status" value="1"/>
</dbReference>
<dbReference type="InterPro" id="IPR000792">
    <property type="entry name" value="Tscrpt_reg_LuxR_C"/>
</dbReference>
<evidence type="ECO:0000259" key="4">
    <source>
        <dbReference type="PROSITE" id="PS50043"/>
    </source>
</evidence>
<dbReference type="SUPFAM" id="SSF46894">
    <property type="entry name" value="C-terminal effector domain of the bipartite response regulators"/>
    <property type="match status" value="1"/>
</dbReference>
<dbReference type="PRINTS" id="PR00038">
    <property type="entry name" value="HTHLUXR"/>
</dbReference>
<dbReference type="PANTHER" id="PTHR44688">
    <property type="entry name" value="DNA-BINDING TRANSCRIPTIONAL ACTIVATOR DEVR_DOSR"/>
    <property type="match status" value="1"/>
</dbReference>
<gene>
    <name evidence="5" type="ORF">JF922_01590</name>
</gene>
<evidence type="ECO:0000313" key="5">
    <source>
        <dbReference type="EMBL" id="MBJ7596768.1"/>
    </source>
</evidence>
<evidence type="ECO:0000256" key="1">
    <source>
        <dbReference type="ARBA" id="ARBA00023015"/>
    </source>
</evidence>
<keyword evidence="2" id="KW-0238">DNA-binding</keyword>
<dbReference type="Gene3D" id="1.10.10.10">
    <property type="entry name" value="Winged helix-like DNA-binding domain superfamily/Winged helix DNA-binding domain"/>
    <property type="match status" value="1"/>
</dbReference>
<feature type="domain" description="HTH luxR-type" evidence="4">
    <location>
        <begin position="484"/>
        <end position="548"/>
    </location>
</feature>
<evidence type="ECO:0000256" key="3">
    <source>
        <dbReference type="ARBA" id="ARBA00023163"/>
    </source>
</evidence>
<comment type="caution">
    <text evidence="5">The sequence shown here is derived from an EMBL/GenBank/DDBJ whole genome shotgun (WGS) entry which is preliminary data.</text>
</comment>